<evidence type="ECO:0000259" key="2">
    <source>
        <dbReference type="Pfam" id="PF12842"/>
    </source>
</evidence>
<dbReference type="GO" id="GO:0000932">
    <property type="term" value="C:P-body"/>
    <property type="evidence" value="ECO:0007669"/>
    <property type="project" value="TreeGrafter"/>
</dbReference>
<evidence type="ECO:0000313" key="5">
    <source>
        <dbReference type="EMBL" id="KAK0418259.1"/>
    </source>
</evidence>
<feature type="compositionally biased region" description="Low complexity" evidence="1">
    <location>
        <begin position="332"/>
        <end position="349"/>
    </location>
</feature>
<dbReference type="PANTHER" id="PTHR13162:SF8">
    <property type="entry name" value="CCR4-NOT TRANSCRIPTION COMPLEX SUBUNIT 1"/>
    <property type="match status" value="1"/>
</dbReference>
<feature type="compositionally biased region" description="Low complexity" evidence="1">
    <location>
        <begin position="358"/>
        <end position="367"/>
    </location>
</feature>
<dbReference type="AlphaFoldDB" id="A0AA39I7N8"/>
<accession>A0AA39I7N8</accession>
<proteinExistence type="predicted"/>
<feature type="region of interest" description="Disordered" evidence="1">
    <location>
        <begin position="298"/>
        <end position="367"/>
    </location>
</feature>
<feature type="domain" description="CCR4-NOT transcription complex subunit 1-like NOT1 connector" evidence="4">
    <location>
        <begin position="734"/>
        <end position="852"/>
    </location>
</feature>
<dbReference type="GO" id="GO:0060090">
    <property type="term" value="F:molecular adaptor activity"/>
    <property type="evidence" value="ECO:0007669"/>
    <property type="project" value="TreeGrafter"/>
</dbReference>
<feature type="domain" description="CCR4-NOT transcription complex subunit 1" evidence="2">
    <location>
        <begin position="432"/>
        <end position="564"/>
    </location>
</feature>
<organism evidence="5 6">
    <name type="scientific">Steinernema hermaphroditum</name>
    <dbReference type="NCBI Taxonomy" id="289476"/>
    <lineage>
        <taxon>Eukaryota</taxon>
        <taxon>Metazoa</taxon>
        <taxon>Ecdysozoa</taxon>
        <taxon>Nematoda</taxon>
        <taxon>Chromadorea</taxon>
        <taxon>Rhabditida</taxon>
        <taxon>Tylenchina</taxon>
        <taxon>Panagrolaimomorpha</taxon>
        <taxon>Strongyloidoidea</taxon>
        <taxon>Steinernematidae</taxon>
        <taxon>Steinernema</taxon>
    </lineage>
</organism>
<dbReference type="GO" id="GO:0000288">
    <property type="term" value="P:nuclear-transcribed mRNA catabolic process, deadenylation-dependent decay"/>
    <property type="evidence" value="ECO:0007669"/>
    <property type="project" value="TreeGrafter"/>
</dbReference>
<sequence length="868" mass="97506">MSAREMIHSLGCVHTALFASSLTVLRLKKMAPGVLSAINVEILIVRSRAEGQLLSEPQNHVIHTVDTLIDQLTAENIYQKALDFSILIDHVNETKFIAWLAQHIVIHQVSKKAAIHQILQNLMHFMKRDDFDDQIEKETFRCIKVILALDESEAKYDERQMLKNLGSFLGLLTIARNRPILIRDLNLSVLMTNAVEKNVEALNIVIPFVAKILLSCKHSIIFSINSAWIRSLLFKLVDLYRNPVAREYHRFEIEALFSTLQVCPEAVESEKENKSEPVVTRYGVQRTRHILQIKAEVREERPSRTDQATLVSEVESINTTSEVGEEQVNEDSSSQVSPRSSQSSSQPSVDGEEDFATSSRSRAVSSNGSDISFPLNLSFLSDDALEFAPATYDDCHLPHVTYNDLDISSLEDICRHIHVQPLADINMTSEDVRYIIECALKHAVREIIDCVTKRAVTHTLHFMDEMIRKDFGVKLDFDPDDIRNAAIKMAKSMAGGLAFGISALPLSSMTEGYLQRNLFGKTNLEDVVGGAQIRDGNAKIGACFIAKTASEATAEEIIKRFDAGYYSNIIYCCENSHSKAPTSPRSDAGGRLRFAFPSSEPNLTSYTTYSDVNVGFDGSAVGNDVSRTSSVTASENGFPVLKKFICLSDDKSLYTQLTNLLNTIDNWNREDDSAIVLAGIRPAEVVEDIRHVVYALIIDLQQPRKGAPRMPGSVIDFIVEQFLIYYVPDMESVLTTNAKHNTEAKWSKRLRDVFVEFCRIIIAQITGTEFVRRITHFVCEHCKENRFNVEAIAFLMRMQLIHATIFDKHLKMLVENGERKAIFAFVGQLVKAVFSAHEDSTTESTLLPYTLAAMQSEYKKAEESVRED</sequence>
<evidence type="ECO:0000256" key="1">
    <source>
        <dbReference type="SAM" id="MobiDB-lite"/>
    </source>
</evidence>
<evidence type="ECO:0000313" key="6">
    <source>
        <dbReference type="Proteomes" id="UP001175271"/>
    </source>
</evidence>
<feature type="compositionally biased region" description="Polar residues" evidence="1">
    <location>
        <begin position="305"/>
        <end position="322"/>
    </location>
</feature>
<dbReference type="InterPro" id="IPR024557">
    <property type="entry name" value="CNOT1_dom_4"/>
</dbReference>
<evidence type="ECO:0008006" key="7">
    <source>
        <dbReference type="Google" id="ProtNLM"/>
    </source>
</evidence>
<dbReference type="GO" id="GO:0030015">
    <property type="term" value="C:CCR4-NOT core complex"/>
    <property type="evidence" value="ECO:0007669"/>
    <property type="project" value="InterPro"/>
</dbReference>
<dbReference type="Proteomes" id="UP001175271">
    <property type="component" value="Unassembled WGS sequence"/>
</dbReference>
<dbReference type="Gene3D" id="1.25.40.180">
    <property type="match status" value="1"/>
</dbReference>
<evidence type="ECO:0000259" key="3">
    <source>
        <dbReference type="Pfam" id="PF16415"/>
    </source>
</evidence>
<reference evidence="5" key="1">
    <citation type="submission" date="2023-06" db="EMBL/GenBank/DDBJ databases">
        <title>Genomic analysis of the entomopathogenic nematode Steinernema hermaphroditum.</title>
        <authorList>
            <person name="Schwarz E.M."/>
            <person name="Heppert J.K."/>
            <person name="Baniya A."/>
            <person name="Schwartz H.T."/>
            <person name="Tan C.-H."/>
            <person name="Antoshechkin I."/>
            <person name="Sternberg P.W."/>
            <person name="Goodrich-Blair H."/>
            <person name="Dillman A.R."/>
        </authorList>
    </citation>
    <scope>NUCLEOTIDE SEQUENCE</scope>
    <source>
        <strain evidence="5">PS9179</strain>
        <tissue evidence="5">Whole animal</tissue>
    </source>
</reference>
<dbReference type="InterPro" id="IPR055454">
    <property type="entry name" value="CNOT1-like_NOT1_connector"/>
</dbReference>
<name>A0AA39I7N8_9BILA</name>
<dbReference type="PANTHER" id="PTHR13162">
    <property type="entry name" value="CCR4-NOT TRANSCRIPTION COMPLEX"/>
    <property type="match status" value="1"/>
</dbReference>
<keyword evidence="6" id="KW-1185">Reference proteome</keyword>
<dbReference type="EMBL" id="JAUCMV010000002">
    <property type="protein sequence ID" value="KAK0418259.1"/>
    <property type="molecule type" value="Genomic_DNA"/>
</dbReference>
<dbReference type="Pfam" id="PF12842">
    <property type="entry name" value="DUF3819"/>
    <property type="match status" value="1"/>
</dbReference>
<feature type="domain" description="CCR4-NOT transcription complex subunit 1 CAF1-binding" evidence="3">
    <location>
        <begin position="55"/>
        <end position="271"/>
    </location>
</feature>
<evidence type="ECO:0000259" key="4">
    <source>
        <dbReference type="Pfam" id="PF25097"/>
    </source>
</evidence>
<dbReference type="InterPro" id="IPR040398">
    <property type="entry name" value="Not1"/>
</dbReference>
<protein>
    <recommendedName>
        <fullName evidence="7">CCR4-NOT transcription complex subunit 1 domain-containing protein</fullName>
    </recommendedName>
</protein>
<gene>
    <name evidence="5" type="ORF">QR680_013463</name>
</gene>
<dbReference type="Pfam" id="PF25097">
    <property type="entry name" value="ARM_Cnot1"/>
    <property type="match status" value="1"/>
</dbReference>
<dbReference type="GO" id="GO:0017148">
    <property type="term" value="P:negative regulation of translation"/>
    <property type="evidence" value="ECO:0007669"/>
    <property type="project" value="InterPro"/>
</dbReference>
<dbReference type="Pfam" id="PF16415">
    <property type="entry name" value="CNOT1_CAF1_bind"/>
    <property type="match status" value="1"/>
</dbReference>
<dbReference type="InterPro" id="IPR032191">
    <property type="entry name" value="CNOT1_CAF1_bind"/>
</dbReference>
<comment type="caution">
    <text evidence="5">The sequence shown here is derived from an EMBL/GenBank/DDBJ whole genome shotgun (WGS) entry which is preliminary data.</text>
</comment>